<dbReference type="Pfam" id="PF17170">
    <property type="entry name" value="DUF5128"/>
    <property type="match status" value="1"/>
</dbReference>
<dbReference type="OrthoDB" id="832945at2"/>
<accession>A0A2P8E7T4</accession>
<reference evidence="1 2" key="1">
    <citation type="submission" date="2018-03" db="EMBL/GenBank/DDBJ databases">
        <title>Genomic Encyclopedia of Archaeal and Bacterial Type Strains, Phase II (KMG-II): from individual species to whole genera.</title>
        <authorList>
            <person name="Goeker M."/>
        </authorList>
    </citation>
    <scope>NUCLEOTIDE SEQUENCE [LARGE SCALE GENOMIC DNA]</scope>
    <source>
        <strain evidence="1 2">DSM 28057</strain>
    </source>
</reference>
<proteinExistence type="predicted"/>
<dbReference type="AlphaFoldDB" id="A0A2P8E7T4"/>
<evidence type="ECO:0000313" key="2">
    <source>
        <dbReference type="Proteomes" id="UP000240708"/>
    </source>
</evidence>
<comment type="caution">
    <text evidence="1">The sequence shown here is derived from an EMBL/GenBank/DDBJ whole genome shotgun (WGS) entry which is preliminary data.</text>
</comment>
<protein>
    <submittedName>
        <fullName evidence="1">6-bladed beta-propeller protein</fullName>
    </submittedName>
</protein>
<gene>
    <name evidence="1" type="ORF">CLV48_10335</name>
</gene>
<dbReference type="RefSeq" id="WP_106566591.1">
    <property type="nucleotide sequence ID" value="NZ_PYGF01000003.1"/>
</dbReference>
<organism evidence="1 2">
    <name type="scientific">Cecembia rubra</name>
    <dbReference type="NCBI Taxonomy" id="1485585"/>
    <lineage>
        <taxon>Bacteria</taxon>
        <taxon>Pseudomonadati</taxon>
        <taxon>Bacteroidota</taxon>
        <taxon>Cytophagia</taxon>
        <taxon>Cytophagales</taxon>
        <taxon>Cyclobacteriaceae</taxon>
        <taxon>Cecembia</taxon>
    </lineage>
</organism>
<evidence type="ECO:0000313" key="1">
    <source>
        <dbReference type="EMBL" id="PSL05525.1"/>
    </source>
</evidence>
<dbReference type="Proteomes" id="UP000240708">
    <property type="component" value="Unassembled WGS sequence"/>
</dbReference>
<name>A0A2P8E7T4_9BACT</name>
<sequence>MKATFCGLGKGNYRSNIFTKYLLLTLIVIFFQGCYGKRYEDRKDKNSEPLPKYTVNVHEEYPIESLFELKEIIPINIEEKNFLVDIYRLQVSEENFYLLDKEFGTLIKTSNDGYQIAKIGKFGSGPDELPDIADFSLSEASGELLLISIEERSLAFFDLEGNFKRKIKLKNQSDMLSVDGKGKIGMSITYFNEEFSNFELLDSAGKSIKRLFPFPKDVFPIILKNISGHITKGYEGGILYQEPANSVIYEINQDEHFPKYQFLSSQPIWPQDKKHQLNSFFETLATGELSFPTRFFEESENHLYFGWNKEKNKNSQKIVDFRVGVFDKQNNRTYLTRESPLTSFLSGPMAVEGNSVYFIIPLFKLLDLSDEPVLESYKTEIIQLKNKFQDMDFPVILKMNLKILLESD</sequence>
<keyword evidence="2" id="KW-1185">Reference proteome</keyword>
<dbReference type="EMBL" id="PYGF01000003">
    <property type="protein sequence ID" value="PSL05525.1"/>
    <property type="molecule type" value="Genomic_DNA"/>
</dbReference>
<dbReference type="PROSITE" id="PS51257">
    <property type="entry name" value="PROKAR_LIPOPROTEIN"/>
    <property type="match status" value="1"/>
</dbReference>